<evidence type="ECO:0000256" key="2">
    <source>
        <dbReference type="SAM" id="Coils"/>
    </source>
</evidence>
<name>A0ABR6WKU6_9FIRM</name>
<dbReference type="PANTHER" id="PTHR21666">
    <property type="entry name" value="PEPTIDASE-RELATED"/>
    <property type="match status" value="1"/>
</dbReference>
<dbReference type="InterPro" id="IPR057309">
    <property type="entry name" value="PcsB_CC"/>
</dbReference>
<evidence type="ECO:0000259" key="5">
    <source>
        <dbReference type="Pfam" id="PF01551"/>
    </source>
</evidence>
<accession>A0ABR6WKU6</accession>
<feature type="domain" description="M23ase beta-sheet core" evidence="5">
    <location>
        <begin position="327"/>
        <end position="421"/>
    </location>
</feature>
<evidence type="ECO:0000259" key="6">
    <source>
        <dbReference type="Pfam" id="PF24568"/>
    </source>
</evidence>
<evidence type="ECO:0000313" key="7">
    <source>
        <dbReference type="EMBL" id="MBC3797109.1"/>
    </source>
</evidence>
<dbReference type="Pfam" id="PF01551">
    <property type="entry name" value="Peptidase_M23"/>
    <property type="match status" value="1"/>
</dbReference>
<evidence type="ECO:0000256" key="3">
    <source>
        <dbReference type="SAM" id="MobiDB-lite"/>
    </source>
</evidence>
<evidence type="ECO:0000256" key="4">
    <source>
        <dbReference type="SAM" id="SignalP"/>
    </source>
</evidence>
<dbReference type="PANTHER" id="PTHR21666:SF270">
    <property type="entry name" value="MUREIN HYDROLASE ACTIVATOR ENVC"/>
    <property type="match status" value="1"/>
</dbReference>
<dbReference type="Pfam" id="PF24568">
    <property type="entry name" value="CC_PcsB"/>
    <property type="match status" value="1"/>
</dbReference>
<feature type="region of interest" description="Disordered" evidence="3">
    <location>
        <begin position="249"/>
        <end position="297"/>
    </location>
</feature>
<reference evidence="7 8" key="1">
    <citation type="journal article" date="2020" name="mSystems">
        <title>Defining Genomic and Predicted Metabolic Features of the Acetobacterium Genus.</title>
        <authorList>
            <person name="Ross D.E."/>
            <person name="Marshall C.W."/>
            <person name="Gulliver D."/>
            <person name="May H.D."/>
            <person name="Norman R.S."/>
        </authorList>
    </citation>
    <scope>NUCLEOTIDE SEQUENCE [LARGE SCALE GENOMIC DNA]</scope>
    <source>
        <strain evidence="7 8">DSM 9173</strain>
    </source>
</reference>
<gene>
    <name evidence="7" type="ORF">GH807_08620</name>
</gene>
<dbReference type="CDD" id="cd12797">
    <property type="entry name" value="M23_peptidase"/>
    <property type="match status" value="1"/>
</dbReference>
<keyword evidence="1 4" id="KW-0732">Signal</keyword>
<dbReference type="InterPro" id="IPR050570">
    <property type="entry name" value="Cell_wall_metabolism_enzyme"/>
</dbReference>
<feature type="compositionally biased region" description="Low complexity" evidence="3">
    <location>
        <begin position="249"/>
        <end position="275"/>
    </location>
</feature>
<dbReference type="Gene3D" id="6.10.250.3150">
    <property type="match status" value="1"/>
</dbReference>
<proteinExistence type="predicted"/>
<feature type="coiled-coil region" evidence="2">
    <location>
        <begin position="82"/>
        <end position="109"/>
    </location>
</feature>
<dbReference type="InterPro" id="IPR011055">
    <property type="entry name" value="Dup_hybrid_motif"/>
</dbReference>
<dbReference type="EMBL" id="WJBB01000008">
    <property type="protein sequence ID" value="MBC3797109.1"/>
    <property type="molecule type" value="Genomic_DNA"/>
</dbReference>
<dbReference type="SUPFAM" id="SSF51261">
    <property type="entry name" value="Duplicated hybrid motif"/>
    <property type="match status" value="1"/>
</dbReference>
<organism evidence="7 8">
    <name type="scientific">Acetobacterium tundrae</name>
    <dbReference type="NCBI Taxonomy" id="132932"/>
    <lineage>
        <taxon>Bacteria</taxon>
        <taxon>Bacillati</taxon>
        <taxon>Bacillota</taxon>
        <taxon>Clostridia</taxon>
        <taxon>Eubacteriales</taxon>
        <taxon>Eubacteriaceae</taxon>
        <taxon>Acetobacterium</taxon>
    </lineage>
</organism>
<evidence type="ECO:0000256" key="1">
    <source>
        <dbReference type="ARBA" id="ARBA00022729"/>
    </source>
</evidence>
<keyword evidence="2" id="KW-0175">Coiled coil</keyword>
<evidence type="ECO:0000313" key="8">
    <source>
        <dbReference type="Proteomes" id="UP000653358"/>
    </source>
</evidence>
<feature type="chain" id="PRO_5045564819" evidence="4">
    <location>
        <begin position="27"/>
        <end position="425"/>
    </location>
</feature>
<dbReference type="Gene3D" id="2.70.70.10">
    <property type="entry name" value="Glucose Permease (Domain IIA)"/>
    <property type="match status" value="1"/>
</dbReference>
<feature type="signal peptide" evidence="4">
    <location>
        <begin position="1"/>
        <end position="26"/>
    </location>
</feature>
<dbReference type="Proteomes" id="UP000653358">
    <property type="component" value="Unassembled WGS sequence"/>
</dbReference>
<keyword evidence="8" id="KW-1185">Reference proteome</keyword>
<dbReference type="RefSeq" id="WP_148604447.1">
    <property type="nucleotide sequence ID" value="NZ_RXYB01000014.1"/>
</dbReference>
<feature type="domain" description="Peptidoglycan hydrolase PcsB coiled-coil" evidence="6">
    <location>
        <begin position="100"/>
        <end position="169"/>
    </location>
</feature>
<dbReference type="InterPro" id="IPR016047">
    <property type="entry name" value="M23ase_b-sheet_dom"/>
</dbReference>
<comment type="caution">
    <text evidence="7">The sequence shown here is derived from an EMBL/GenBank/DDBJ whole genome shotgun (WGS) entry which is preliminary data.</text>
</comment>
<protein>
    <submittedName>
        <fullName evidence="7">Peptidoglycan DD-metalloendopeptidase family protein</fullName>
    </submittedName>
</protein>
<sequence>MKKQKIISGIITGSLVLAFLAVPVNATSLTEQLAQSSARQAAAKYQVDMTQNTIDGIQTEISKVNTQVSQISGQIDSINTDISGLEANITKTQGELAIAEAKKAEQEAAMSDRVRTMYMYGNGSVIEFLFSSTDFSDFVTKVDMSRYIIQADKDSLNALEETKKVIDEKEQSIQADRLKTVEKKTEQEAALSQQEDVKAQKDQLLAQNQTVLTEYQAIEDSEAATSSDIENQIQAYYAAQAAQAAQVAQNNTASSGSTDNSSSGSDNTGNSSGDGTESGGGNTGSTDNGGSTAPPIYSSGYQWPCGGEITSLFGNRDDPLSPGTIRYHSGVDIGASYGAAIACAGNGTVISAGWNGGYGNCVIVDIGNGLSAVYGHMSSISVSGGDTVSMGQTLGAVGSTGDSTGAHCHFEMRLYGTAVDPYNYF</sequence>